<accession>A0A2W1BUI1</accession>
<feature type="region of interest" description="Disordered" evidence="1">
    <location>
        <begin position="17"/>
        <end position="57"/>
    </location>
</feature>
<evidence type="ECO:0000313" key="3">
    <source>
        <dbReference type="Proteomes" id="UP000249218"/>
    </source>
</evidence>
<organism evidence="2 3">
    <name type="scientific">Helicoverpa armigera</name>
    <name type="common">Cotton bollworm</name>
    <name type="synonym">Heliothis armigera</name>
    <dbReference type="NCBI Taxonomy" id="29058"/>
    <lineage>
        <taxon>Eukaryota</taxon>
        <taxon>Metazoa</taxon>
        <taxon>Ecdysozoa</taxon>
        <taxon>Arthropoda</taxon>
        <taxon>Hexapoda</taxon>
        <taxon>Insecta</taxon>
        <taxon>Pterygota</taxon>
        <taxon>Neoptera</taxon>
        <taxon>Endopterygota</taxon>
        <taxon>Lepidoptera</taxon>
        <taxon>Glossata</taxon>
        <taxon>Ditrysia</taxon>
        <taxon>Noctuoidea</taxon>
        <taxon>Noctuidae</taxon>
        <taxon>Heliothinae</taxon>
        <taxon>Helicoverpa</taxon>
    </lineage>
</organism>
<reference evidence="2 3" key="1">
    <citation type="journal article" date="2017" name="BMC Biol.">
        <title>Genomic innovations, transcriptional plasticity and gene loss underlying the evolution and divergence of two highly polyphagous and invasive Helicoverpa pest species.</title>
        <authorList>
            <person name="Pearce S.L."/>
            <person name="Clarke D.F."/>
            <person name="East P.D."/>
            <person name="Elfekih S."/>
            <person name="Gordon K.H."/>
            <person name="Jermiin L.S."/>
            <person name="McGaughran A."/>
            <person name="Oakeshott J.G."/>
            <person name="Papanikolaou A."/>
            <person name="Perera O.P."/>
            <person name="Rane R.V."/>
            <person name="Richards S."/>
            <person name="Tay W.T."/>
            <person name="Walsh T.K."/>
            <person name="Anderson A."/>
            <person name="Anderson C.J."/>
            <person name="Asgari S."/>
            <person name="Board P.G."/>
            <person name="Bretschneider A."/>
            <person name="Campbell P.M."/>
            <person name="Chertemps T."/>
            <person name="Christeller J.T."/>
            <person name="Coppin C.W."/>
            <person name="Downes S.J."/>
            <person name="Duan G."/>
            <person name="Farnsworth C.A."/>
            <person name="Good R.T."/>
            <person name="Han L.B."/>
            <person name="Han Y.C."/>
            <person name="Hatje K."/>
            <person name="Horne I."/>
            <person name="Huang Y.P."/>
            <person name="Hughes D.S."/>
            <person name="Jacquin-Joly E."/>
            <person name="James W."/>
            <person name="Jhangiani S."/>
            <person name="Kollmar M."/>
            <person name="Kuwar S.S."/>
            <person name="Li S."/>
            <person name="Liu N.Y."/>
            <person name="Maibeche M.T."/>
            <person name="Miller J.R."/>
            <person name="Montagne N."/>
            <person name="Perry T."/>
            <person name="Qu J."/>
            <person name="Song S.V."/>
            <person name="Sutton G.G."/>
            <person name="Vogel H."/>
            <person name="Walenz B.P."/>
            <person name="Xu W."/>
            <person name="Zhang H.J."/>
            <person name="Zou Z."/>
            <person name="Batterham P."/>
            <person name="Edwards O.R."/>
            <person name="Feyereisen R."/>
            <person name="Gibbs R.A."/>
            <person name="Heckel D.G."/>
            <person name="McGrath A."/>
            <person name="Robin C."/>
            <person name="Scherer S.E."/>
            <person name="Worley K.C."/>
            <person name="Wu Y.D."/>
        </authorList>
    </citation>
    <scope>NUCLEOTIDE SEQUENCE [LARGE SCALE GENOMIC DNA]</scope>
    <source>
        <strain evidence="2">Harm_GR_Male_#8</strain>
        <tissue evidence="2">Whole organism</tissue>
    </source>
</reference>
<gene>
    <name evidence="2" type="primary">HaOG206133</name>
    <name evidence="2" type="ORF">B5X24_HaOG206133</name>
</gene>
<name>A0A2W1BUI1_HELAM</name>
<evidence type="ECO:0000313" key="2">
    <source>
        <dbReference type="EMBL" id="PZC75403.1"/>
    </source>
</evidence>
<protein>
    <submittedName>
        <fullName evidence="2">Uncharacterized protein</fullName>
    </submittedName>
</protein>
<dbReference type="AlphaFoldDB" id="A0A2W1BUI1"/>
<dbReference type="EMBL" id="KZ149997">
    <property type="protein sequence ID" value="PZC75403.1"/>
    <property type="molecule type" value="Genomic_DNA"/>
</dbReference>
<feature type="region of interest" description="Disordered" evidence="1">
    <location>
        <begin position="69"/>
        <end position="88"/>
    </location>
</feature>
<evidence type="ECO:0000256" key="1">
    <source>
        <dbReference type="SAM" id="MobiDB-lite"/>
    </source>
</evidence>
<dbReference type="Proteomes" id="UP000249218">
    <property type="component" value="Unassembled WGS sequence"/>
</dbReference>
<sequence>MNPSENDVVYGSHVQGRVTARSRPGRRARGVTCEGRAGRGRGAQGRTHAAHTQHQEHAAAACDVTREPHVASHQLGNSTTPPRRCLTDEGAIETQRTIIEKFREHDFCREDISDAISSAGGSDLLTMVSAQHIARRRATLPDNVSDAATIKIPCRAMPCHAGSGRRP</sequence>
<proteinExistence type="predicted"/>
<keyword evidence="3" id="KW-1185">Reference proteome</keyword>